<organism evidence="2 3">
    <name type="scientific">Protopolystoma xenopodis</name>
    <dbReference type="NCBI Taxonomy" id="117903"/>
    <lineage>
        <taxon>Eukaryota</taxon>
        <taxon>Metazoa</taxon>
        <taxon>Spiralia</taxon>
        <taxon>Lophotrochozoa</taxon>
        <taxon>Platyhelminthes</taxon>
        <taxon>Monogenea</taxon>
        <taxon>Polyopisthocotylea</taxon>
        <taxon>Polystomatidea</taxon>
        <taxon>Polystomatidae</taxon>
        <taxon>Protopolystoma</taxon>
    </lineage>
</organism>
<keyword evidence="3" id="KW-1185">Reference proteome</keyword>
<evidence type="ECO:0000313" key="2">
    <source>
        <dbReference type="EMBL" id="VEL34586.1"/>
    </source>
</evidence>
<feature type="compositionally biased region" description="Polar residues" evidence="1">
    <location>
        <begin position="218"/>
        <end position="232"/>
    </location>
</feature>
<name>A0A3S5B2E4_9PLAT</name>
<dbReference type="AlphaFoldDB" id="A0A3S5B2E4"/>
<evidence type="ECO:0000256" key="1">
    <source>
        <dbReference type="SAM" id="MobiDB-lite"/>
    </source>
</evidence>
<feature type="region of interest" description="Disordered" evidence="1">
    <location>
        <begin position="171"/>
        <end position="232"/>
    </location>
</feature>
<proteinExistence type="predicted"/>
<protein>
    <submittedName>
        <fullName evidence="2">Uncharacterized protein</fullName>
    </submittedName>
</protein>
<reference evidence="2" key="1">
    <citation type="submission" date="2018-11" db="EMBL/GenBank/DDBJ databases">
        <authorList>
            <consortium name="Pathogen Informatics"/>
        </authorList>
    </citation>
    <scope>NUCLEOTIDE SEQUENCE</scope>
</reference>
<sequence length="232" mass="24230">MSKSGLTSFLQLVRVFRNTYLDAPCPNFFAIEVITITSIGPSTRYIPSRFAGIFKVAYASDLLSSILPKHLQSSNQLAPPNLPLGDTAPASEACQIASSSASEAVAETRSVLTAVNTNIGAVFNQGSSSPNSVNLIIQGQHQNSDSTYLGVVPEAGTNFSEAQQQLLASAESGRERSVIASEGNDSHNGCSAIQASQPCGQNLSAAGTGVSGERPLNAQETNSESTVYDSDK</sequence>
<accession>A0A3S5B2E4</accession>
<dbReference type="Proteomes" id="UP000784294">
    <property type="component" value="Unassembled WGS sequence"/>
</dbReference>
<evidence type="ECO:0000313" key="3">
    <source>
        <dbReference type="Proteomes" id="UP000784294"/>
    </source>
</evidence>
<gene>
    <name evidence="2" type="ORF">PXEA_LOCUS28026</name>
</gene>
<feature type="compositionally biased region" description="Polar residues" evidence="1">
    <location>
        <begin position="186"/>
        <end position="205"/>
    </location>
</feature>
<comment type="caution">
    <text evidence="2">The sequence shown here is derived from an EMBL/GenBank/DDBJ whole genome shotgun (WGS) entry which is preliminary data.</text>
</comment>
<dbReference type="EMBL" id="CAAALY010247967">
    <property type="protein sequence ID" value="VEL34586.1"/>
    <property type="molecule type" value="Genomic_DNA"/>
</dbReference>